<evidence type="ECO:0000313" key="3">
    <source>
        <dbReference type="Proteomes" id="UP000572680"/>
    </source>
</evidence>
<accession>A0A7W3LWF7</accession>
<gene>
    <name evidence="2" type="ORF">HNR61_007163</name>
</gene>
<reference evidence="2 3" key="1">
    <citation type="submission" date="2020-08" db="EMBL/GenBank/DDBJ databases">
        <title>Genomic Encyclopedia of Type Strains, Phase IV (KMG-IV): sequencing the most valuable type-strain genomes for metagenomic binning, comparative biology and taxonomic classification.</title>
        <authorList>
            <person name="Goeker M."/>
        </authorList>
    </citation>
    <scope>NUCLEOTIDE SEQUENCE [LARGE SCALE GENOMIC DNA]</scope>
    <source>
        <strain evidence="2 3">DSM 44197</strain>
    </source>
</reference>
<dbReference type="EMBL" id="JACJIA010000012">
    <property type="protein sequence ID" value="MBA8955487.1"/>
    <property type="molecule type" value="Genomic_DNA"/>
</dbReference>
<protein>
    <submittedName>
        <fullName evidence="2">Uncharacterized protein</fullName>
    </submittedName>
</protein>
<feature type="chain" id="PRO_5030880382" evidence="1">
    <location>
        <begin position="30"/>
        <end position="357"/>
    </location>
</feature>
<evidence type="ECO:0000256" key="1">
    <source>
        <dbReference type="SAM" id="SignalP"/>
    </source>
</evidence>
<dbReference type="Proteomes" id="UP000572680">
    <property type="component" value="Unassembled WGS sequence"/>
</dbReference>
<name>A0A7W3LWF7_ACTNM</name>
<keyword evidence="1" id="KW-0732">Signal</keyword>
<dbReference type="SUPFAM" id="SSF89372">
    <property type="entry name" value="Fucose-specific lectin"/>
    <property type="match status" value="1"/>
</dbReference>
<proteinExistence type="predicted"/>
<dbReference type="RefSeq" id="WP_182847489.1">
    <property type="nucleotide sequence ID" value="NZ_BAAALP010000028.1"/>
</dbReference>
<evidence type="ECO:0000313" key="2">
    <source>
        <dbReference type="EMBL" id="MBA8955487.1"/>
    </source>
</evidence>
<comment type="caution">
    <text evidence="2">The sequence shown here is derived from an EMBL/GenBank/DDBJ whole genome shotgun (WGS) entry which is preliminary data.</text>
</comment>
<feature type="signal peptide" evidence="1">
    <location>
        <begin position="1"/>
        <end position="29"/>
    </location>
</feature>
<sequence>MRRNAALLTAPLAALTCGAGLVLAAPAHAASWRNVASGALAYDGALDRVDFADRNTGWAVGSEGNLLGAKARILRWTGKGWSRQTSPVGFTPTDVAVANAKRAWIVGFSPLPVSLHWNGSGWTKAAYPGFALPSQVAAAPDGTAYSLASVNANAGGIGRVMRWTGSAWADAKVPLPPPSAVTAVDVRSRKDVWLAGTTSTGTAVTGFALHYNGSAWKRMALPGSMGTTAYQAVPHRIVALSARNVYVLRNRQNAQVSNALLHWNGSAWRTVATPSNAAGIGLSSDGRGGVVMLPVTTGGRTRYMHYNGAKWTTVNGPSRTGQAQAGDLDHRPGTAGIVSVGTASASAKRHPFIEYFG</sequence>
<organism evidence="2 3">
    <name type="scientific">Actinomadura namibiensis</name>
    <dbReference type="NCBI Taxonomy" id="182080"/>
    <lineage>
        <taxon>Bacteria</taxon>
        <taxon>Bacillati</taxon>
        <taxon>Actinomycetota</taxon>
        <taxon>Actinomycetes</taxon>
        <taxon>Streptosporangiales</taxon>
        <taxon>Thermomonosporaceae</taxon>
        <taxon>Actinomadura</taxon>
    </lineage>
</organism>
<dbReference type="AlphaFoldDB" id="A0A7W3LWF7"/>
<keyword evidence="3" id="KW-1185">Reference proteome</keyword>